<reference evidence="2 3" key="1">
    <citation type="journal article" date="2012" name="PLoS ONE">
        <title>The genome of Chelonid herpesvirus 5 harbors atypical genes.</title>
        <authorList>
            <person name="Ackermann M."/>
            <person name="Koriabine M."/>
            <person name="Hartmann-Fritsch F."/>
            <person name="de Jong P.J."/>
            <person name="Lewis T.D."/>
            <person name="Schetle N."/>
            <person name="Work T.M."/>
            <person name="Dagenais J."/>
            <person name="Balazs G.H."/>
            <person name="Leong J.A."/>
        </authorList>
    </citation>
    <scope>NUCLEOTIDE SEQUENCE [LARGE SCALE GENOMIC DNA]</scope>
</reference>
<sequence length="697" mass="78448">MLYGMPPARGPPPRVAFAVSAAGGRAAGARGWISPGRHLTAPHHASPRIFRFPAPRRHFSPPAGYWPRPPPFQPRPGTELARVFAYAPSLPPSSGETDCGLLLAHPDRKPCAPRHRRPSLRAFGTEGRPRSTWGARRLSLAAVPDAGAVREPLGPQNNIWRPARKFFSRVTQPACATKERPLLPLATPPSFRYSRTWPRPGERYKFGRARSTFSPSTVMGNAAVSGNRYPQDSPAWQMYEYGGPKVCRFLNRWHKLTRHSIFDRWPRFGSLERNHIEYLKDTLQCRDLKLLRGEVDAFLSWMTKAECHWYFQEEYAEQERVSQALSNKLQRARSPTPAPSPSPRPRQGRKRKPPPLKRRPTPNNPHRLHPIPEHAVVAAAAPLPRPPKAQLYPVLHEDPDRKPPKKPHEHFPPLPPAAPIVLTWQEMEEEGLAGDDDEYGPLQISDDEDGSGSDDSDAHYEEPELPEGNEEEPTTQAPLIVKKKGKPQSRKRNCEPWTRGELLAIVKGFPRPERDPQAFGRELQLVCETYRPARQPLLRLCQLVAGAEKTHSWLWAAEVTDNMGAVRVAARLIASVPKIWPRGSDWTLIANCRQGAQETPGEFARRLESVFDKNCGLLDPRNDGGAKRNAFLGGLHAPLSAYVKQICVGWEAEEMPKLLATAEHCHRILKEQEESRLQKLMDLQIRNLEKENPAATS</sequence>
<organism evidence="2 3">
    <name type="scientific">Chelonid alphaherpesvirus 5</name>
    <dbReference type="NCBI Taxonomy" id="702736"/>
    <lineage>
        <taxon>Viruses</taxon>
        <taxon>Duplodnaviria</taxon>
        <taxon>Heunggongvirae</taxon>
        <taxon>Peploviricota</taxon>
        <taxon>Herviviricetes</taxon>
        <taxon>Herpesvirales</taxon>
        <taxon>Orthoherpesviridae</taxon>
        <taxon>Alphaherpesvirinae</taxon>
        <taxon>Scutavirus</taxon>
        <taxon>Scutavirus chelonidalpha5</taxon>
    </lineage>
</organism>
<keyword evidence="3" id="KW-1185">Reference proteome</keyword>
<dbReference type="Proteomes" id="UP000325782">
    <property type="component" value="Segment"/>
</dbReference>
<feature type="region of interest" description="Disordered" evidence="1">
    <location>
        <begin position="433"/>
        <end position="494"/>
    </location>
</feature>
<proteinExistence type="predicted"/>
<accession>V5NX06</accession>
<gene>
    <name evidence="2" type="primary">HP37</name>
</gene>
<dbReference type="EMBL" id="HQ878327">
    <property type="protein sequence ID" value="AHA93385.1"/>
    <property type="molecule type" value="Genomic_DNA"/>
</dbReference>
<feature type="compositionally biased region" description="Acidic residues" evidence="1">
    <location>
        <begin position="433"/>
        <end position="455"/>
    </location>
</feature>
<dbReference type="RefSeq" id="YP_010795576.1">
    <property type="nucleotide sequence ID" value="NC_075701.1"/>
</dbReference>
<name>V5NX06_9ALPH</name>
<evidence type="ECO:0000313" key="3">
    <source>
        <dbReference type="Proteomes" id="UP000325782"/>
    </source>
</evidence>
<feature type="region of interest" description="Disordered" evidence="1">
    <location>
        <begin position="325"/>
        <end position="369"/>
    </location>
</feature>
<dbReference type="GeneID" id="80532735"/>
<protein>
    <submittedName>
        <fullName evidence="2">ICP4c</fullName>
    </submittedName>
</protein>
<dbReference type="KEGG" id="vg:80532735"/>
<feature type="region of interest" description="Disordered" evidence="1">
    <location>
        <begin position="387"/>
        <end position="417"/>
    </location>
</feature>
<feature type="compositionally biased region" description="Basic residues" evidence="1">
    <location>
        <begin position="346"/>
        <end position="360"/>
    </location>
</feature>
<feature type="compositionally biased region" description="Acidic residues" evidence="1">
    <location>
        <begin position="463"/>
        <end position="473"/>
    </location>
</feature>
<feature type="compositionally biased region" description="Basic residues" evidence="1">
    <location>
        <begin position="481"/>
        <end position="491"/>
    </location>
</feature>
<evidence type="ECO:0000256" key="1">
    <source>
        <dbReference type="SAM" id="MobiDB-lite"/>
    </source>
</evidence>
<evidence type="ECO:0000313" key="2">
    <source>
        <dbReference type="EMBL" id="AHA93385.1"/>
    </source>
</evidence>